<accession>A0A0G1GTV9</accession>
<dbReference type="Pfam" id="PF01551">
    <property type="entry name" value="Peptidase_M23"/>
    <property type="match status" value="1"/>
</dbReference>
<evidence type="ECO:0000313" key="4">
    <source>
        <dbReference type="Proteomes" id="UP000034617"/>
    </source>
</evidence>
<dbReference type="InterPro" id="IPR018392">
    <property type="entry name" value="LysM"/>
</dbReference>
<evidence type="ECO:0000256" key="1">
    <source>
        <dbReference type="SAM" id="Phobius"/>
    </source>
</evidence>
<dbReference type="PATRIC" id="fig|1618447.3.peg.528"/>
<dbReference type="EMBL" id="LCHM01000014">
    <property type="protein sequence ID" value="KKT38055.1"/>
    <property type="molecule type" value="Genomic_DNA"/>
</dbReference>
<evidence type="ECO:0000313" key="3">
    <source>
        <dbReference type="EMBL" id="KKT38055.1"/>
    </source>
</evidence>
<dbReference type="GO" id="GO:0004222">
    <property type="term" value="F:metalloendopeptidase activity"/>
    <property type="evidence" value="ECO:0007669"/>
    <property type="project" value="TreeGrafter"/>
</dbReference>
<keyword evidence="1" id="KW-0812">Transmembrane</keyword>
<feature type="domain" description="LysM" evidence="2">
    <location>
        <begin position="167"/>
        <end position="215"/>
    </location>
</feature>
<sequence>MQKDWQEFLFDIRSWYRGWYLYIERHLVRFGIRFEAQKDMIVDFLLARRGTYQWPFLHLSLLILLITGVLSAPMVASAYPGSANDLKSETPPSAVLSALDLSQTVQTQISEKPRDKMELYTVKEGDTISSIAESMGVSVDTVKWANDIKRDSLAIRQQLKIPPVTGIVHKVREGDTIYTIAKKYRTEAQSIVNFPFNDFADQDTFALNVGQDLVVPDGIQPEAPAIVVPRGPVFALGQGTGRLLWPTSGGVTQYPSWYHMALDIADNSAPGVAAADGGTVILVEYFRYGYGFHVIVDHGNGLSTLYGHLQAIYVKPGDRVARGQIIGKMGSTGRSTGTHLHFEVRNGGIAVNPLPYIK</sequence>
<dbReference type="CDD" id="cd12797">
    <property type="entry name" value="M23_peptidase"/>
    <property type="match status" value="1"/>
</dbReference>
<keyword evidence="1" id="KW-0472">Membrane</keyword>
<dbReference type="InterPro" id="IPR050570">
    <property type="entry name" value="Cell_wall_metabolism_enzyme"/>
</dbReference>
<name>A0A0G1GTV9_9BACT</name>
<dbReference type="SUPFAM" id="SSF51261">
    <property type="entry name" value="Duplicated hybrid motif"/>
    <property type="match status" value="1"/>
</dbReference>
<organism evidence="3 4">
    <name type="scientific">Candidatus Gottesmanbacteria bacterium GW2011_GWB1_44_11c</name>
    <dbReference type="NCBI Taxonomy" id="1618447"/>
    <lineage>
        <taxon>Bacteria</taxon>
        <taxon>Candidatus Gottesmaniibacteriota</taxon>
    </lineage>
</organism>
<dbReference type="Gene3D" id="3.10.350.10">
    <property type="entry name" value="LysM domain"/>
    <property type="match status" value="2"/>
</dbReference>
<protein>
    <submittedName>
        <fullName evidence="3">Peptidase M23 family protein</fullName>
    </submittedName>
</protein>
<gene>
    <name evidence="3" type="ORF">UW22_C0014G0014</name>
</gene>
<dbReference type="AlphaFoldDB" id="A0A0G1GTV9"/>
<proteinExistence type="predicted"/>
<keyword evidence="1" id="KW-1133">Transmembrane helix</keyword>
<feature type="domain" description="LysM" evidence="2">
    <location>
        <begin position="118"/>
        <end position="161"/>
    </location>
</feature>
<dbReference type="SMART" id="SM00257">
    <property type="entry name" value="LysM"/>
    <property type="match status" value="2"/>
</dbReference>
<feature type="transmembrane region" description="Helical" evidence="1">
    <location>
        <begin position="56"/>
        <end position="79"/>
    </location>
</feature>
<dbReference type="CDD" id="cd00118">
    <property type="entry name" value="LysM"/>
    <property type="match status" value="2"/>
</dbReference>
<dbReference type="Gene3D" id="2.70.70.10">
    <property type="entry name" value="Glucose Permease (Domain IIA)"/>
    <property type="match status" value="1"/>
</dbReference>
<dbReference type="PANTHER" id="PTHR21666">
    <property type="entry name" value="PEPTIDASE-RELATED"/>
    <property type="match status" value="1"/>
</dbReference>
<evidence type="ECO:0000259" key="2">
    <source>
        <dbReference type="PROSITE" id="PS51782"/>
    </source>
</evidence>
<dbReference type="InterPro" id="IPR036779">
    <property type="entry name" value="LysM_dom_sf"/>
</dbReference>
<dbReference type="PROSITE" id="PS51782">
    <property type="entry name" value="LYSM"/>
    <property type="match status" value="2"/>
</dbReference>
<dbReference type="InterPro" id="IPR016047">
    <property type="entry name" value="M23ase_b-sheet_dom"/>
</dbReference>
<dbReference type="PANTHER" id="PTHR21666:SF270">
    <property type="entry name" value="MUREIN HYDROLASE ACTIVATOR ENVC"/>
    <property type="match status" value="1"/>
</dbReference>
<dbReference type="Proteomes" id="UP000034617">
    <property type="component" value="Unassembled WGS sequence"/>
</dbReference>
<reference evidence="3 4" key="1">
    <citation type="journal article" date="2015" name="Nature">
        <title>rRNA introns, odd ribosomes, and small enigmatic genomes across a large radiation of phyla.</title>
        <authorList>
            <person name="Brown C.T."/>
            <person name="Hug L.A."/>
            <person name="Thomas B.C."/>
            <person name="Sharon I."/>
            <person name="Castelle C.J."/>
            <person name="Singh A."/>
            <person name="Wilkins M.J."/>
            <person name="Williams K.H."/>
            <person name="Banfield J.F."/>
        </authorList>
    </citation>
    <scope>NUCLEOTIDE SEQUENCE [LARGE SCALE GENOMIC DNA]</scope>
</reference>
<dbReference type="InterPro" id="IPR011055">
    <property type="entry name" value="Dup_hybrid_motif"/>
</dbReference>
<dbReference type="Pfam" id="PF01476">
    <property type="entry name" value="LysM"/>
    <property type="match status" value="2"/>
</dbReference>
<comment type="caution">
    <text evidence="3">The sequence shown here is derived from an EMBL/GenBank/DDBJ whole genome shotgun (WGS) entry which is preliminary data.</text>
</comment>